<comment type="caution">
    <text evidence="2">The sequence shown here is derived from an EMBL/GenBank/DDBJ whole genome shotgun (WGS) entry which is preliminary data.</text>
</comment>
<evidence type="ECO:0000313" key="3">
    <source>
        <dbReference type="Proteomes" id="UP000735302"/>
    </source>
</evidence>
<keyword evidence="1" id="KW-0732">Signal</keyword>
<evidence type="ECO:0008006" key="4">
    <source>
        <dbReference type="Google" id="ProtNLM"/>
    </source>
</evidence>
<dbReference type="Proteomes" id="UP000735302">
    <property type="component" value="Unassembled WGS sequence"/>
</dbReference>
<sequence length="158" mass="17238">MRALTILLLVVAASLEVVVSGDEEKHREKRLFGGFMKMVKTFKDRISGVAKNVGKAAEGAFSSSFKWASDFSRSQFIDARKSFRKVVPKVNFHKALRKMVQLMDSEFVISLCEFSCSAAATSVFEEESSSQENADSIAEIGCGPVCEGGLAKLRDVSG</sequence>
<protein>
    <recommendedName>
        <fullName evidence="4">Antimicrobial peptide</fullName>
    </recommendedName>
</protein>
<gene>
    <name evidence="2" type="ORF">PoB_002204800</name>
</gene>
<name>A0AAV3ZM64_9GAST</name>
<dbReference type="AlphaFoldDB" id="A0AAV3ZM64"/>
<organism evidence="2 3">
    <name type="scientific">Plakobranchus ocellatus</name>
    <dbReference type="NCBI Taxonomy" id="259542"/>
    <lineage>
        <taxon>Eukaryota</taxon>
        <taxon>Metazoa</taxon>
        <taxon>Spiralia</taxon>
        <taxon>Lophotrochozoa</taxon>
        <taxon>Mollusca</taxon>
        <taxon>Gastropoda</taxon>
        <taxon>Heterobranchia</taxon>
        <taxon>Euthyneura</taxon>
        <taxon>Panpulmonata</taxon>
        <taxon>Sacoglossa</taxon>
        <taxon>Placobranchoidea</taxon>
        <taxon>Plakobranchidae</taxon>
        <taxon>Plakobranchus</taxon>
    </lineage>
</organism>
<feature type="chain" id="PRO_5043573571" description="Antimicrobial peptide" evidence="1">
    <location>
        <begin position="22"/>
        <end position="158"/>
    </location>
</feature>
<reference evidence="2 3" key="1">
    <citation type="journal article" date="2021" name="Elife">
        <title>Chloroplast acquisition without the gene transfer in kleptoplastic sea slugs, Plakobranchus ocellatus.</title>
        <authorList>
            <person name="Maeda T."/>
            <person name="Takahashi S."/>
            <person name="Yoshida T."/>
            <person name="Shimamura S."/>
            <person name="Takaki Y."/>
            <person name="Nagai Y."/>
            <person name="Toyoda A."/>
            <person name="Suzuki Y."/>
            <person name="Arimoto A."/>
            <person name="Ishii H."/>
            <person name="Satoh N."/>
            <person name="Nishiyama T."/>
            <person name="Hasebe M."/>
            <person name="Maruyama T."/>
            <person name="Minagawa J."/>
            <person name="Obokata J."/>
            <person name="Shigenobu S."/>
        </authorList>
    </citation>
    <scope>NUCLEOTIDE SEQUENCE [LARGE SCALE GENOMIC DNA]</scope>
</reference>
<evidence type="ECO:0000313" key="2">
    <source>
        <dbReference type="EMBL" id="GFN95542.1"/>
    </source>
</evidence>
<keyword evidence="3" id="KW-1185">Reference proteome</keyword>
<evidence type="ECO:0000256" key="1">
    <source>
        <dbReference type="SAM" id="SignalP"/>
    </source>
</evidence>
<proteinExistence type="predicted"/>
<dbReference type="EMBL" id="BLXT01002514">
    <property type="protein sequence ID" value="GFN95542.1"/>
    <property type="molecule type" value="Genomic_DNA"/>
</dbReference>
<accession>A0AAV3ZM64</accession>
<feature type="signal peptide" evidence="1">
    <location>
        <begin position="1"/>
        <end position="21"/>
    </location>
</feature>